<dbReference type="GO" id="GO:0020037">
    <property type="term" value="F:heme binding"/>
    <property type="evidence" value="ECO:0007669"/>
    <property type="project" value="TreeGrafter"/>
</dbReference>
<keyword evidence="10" id="KW-0408">Iron</keyword>
<dbReference type="GO" id="GO:0022904">
    <property type="term" value="P:respiratory electron transport chain"/>
    <property type="evidence" value="ECO:0007669"/>
    <property type="project" value="InterPro"/>
</dbReference>
<evidence type="ECO:0000259" key="14">
    <source>
        <dbReference type="Pfam" id="PF01292"/>
    </source>
</evidence>
<dbReference type="GO" id="GO:0046872">
    <property type="term" value="F:metal ion binding"/>
    <property type="evidence" value="ECO:0007669"/>
    <property type="project" value="UniProtKB-KW"/>
</dbReference>
<keyword evidence="11 13" id="KW-0472">Membrane</keyword>
<evidence type="ECO:0000256" key="13">
    <source>
        <dbReference type="SAM" id="Phobius"/>
    </source>
</evidence>
<dbReference type="Proteomes" id="UP001227162">
    <property type="component" value="Unassembled WGS sequence"/>
</dbReference>
<evidence type="ECO:0000313" key="15">
    <source>
        <dbReference type="EMBL" id="MDQ2094760.1"/>
    </source>
</evidence>
<feature type="transmembrane region" description="Helical" evidence="13">
    <location>
        <begin position="51"/>
        <end position="73"/>
    </location>
</feature>
<evidence type="ECO:0000313" key="16">
    <source>
        <dbReference type="Proteomes" id="UP001227162"/>
    </source>
</evidence>
<dbReference type="AlphaFoldDB" id="A0AAJ1U8K4"/>
<evidence type="ECO:0000256" key="2">
    <source>
        <dbReference type="ARBA" id="ARBA00004651"/>
    </source>
</evidence>
<dbReference type="EMBL" id="JANFFA010000003">
    <property type="protein sequence ID" value="MDQ2094760.1"/>
    <property type="molecule type" value="Genomic_DNA"/>
</dbReference>
<dbReference type="PANTHER" id="PTHR30529:SF1">
    <property type="entry name" value="CYTOCHROME B561 HOMOLOG 2"/>
    <property type="match status" value="1"/>
</dbReference>
<feature type="transmembrane region" description="Helical" evidence="13">
    <location>
        <begin position="99"/>
        <end position="120"/>
    </location>
</feature>
<keyword evidence="8" id="KW-0249">Electron transport</keyword>
<evidence type="ECO:0000256" key="3">
    <source>
        <dbReference type="ARBA" id="ARBA00022448"/>
    </source>
</evidence>
<evidence type="ECO:0000256" key="12">
    <source>
        <dbReference type="ARBA" id="ARBA00037975"/>
    </source>
</evidence>
<dbReference type="InterPro" id="IPR052168">
    <property type="entry name" value="Cytochrome_b561_oxidase"/>
</dbReference>
<keyword evidence="9 13" id="KW-1133">Transmembrane helix</keyword>
<organism evidence="15 16">
    <name type="scientific">Rhodalgimonas zhirmunskyi</name>
    <dbReference type="NCBI Taxonomy" id="2964767"/>
    <lineage>
        <taxon>Bacteria</taxon>
        <taxon>Pseudomonadati</taxon>
        <taxon>Pseudomonadota</taxon>
        <taxon>Alphaproteobacteria</taxon>
        <taxon>Rhodobacterales</taxon>
        <taxon>Roseobacteraceae</taxon>
        <taxon>Rhodalgimonas</taxon>
    </lineage>
</organism>
<comment type="similarity">
    <text evidence="12">Belongs to the cytochrome b561 family.</text>
</comment>
<gene>
    <name evidence="15" type="ORF">NOI20_11615</name>
</gene>
<name>A0AAJ1U8K4_9RHOB</name>
<evidence type="ECO:0000256" key="7">
    <source>
        <dbReference type="ARBA" id="ARBA00022723"/>
    </source>
</evidence>
<comment type="subcellular location">
    <subcellularLocation>
        <location evidence="2">Cell membrane</location>
        <topology evidence="2">Multi-pass membrane protein</topology>
    </subcellularLocation>
</comment>
<dbReference type="GO" id="GO:0009055">
    <property type="term" value="F:electron transfer activity"/>
    <property type="evidence" value="ECO:0007669"/>
    <property type="project" value="InterPro"/>
</dbReference>
<evidence type="ECO:0000256" key="8">
    <source>
        <dbReference type="ARBA" id="ARBA00022982"/>
    </source>
</evidence>
<protein>
    <submittedName>
        <fullName evidence="15">Cytochrome b/b6 domain-containing protein</fullName>
    </submittedName>
</protein>
<feature type="transmembrane region" description="Helical" evidence="13">
    <location>
        <begin position="12"/>
        <end position="31"/>
    </location>
</feature>
<dbReference type="InterPro" id="IPR016174">
    <property type="entry name" value="Di-haem_cyt_TM"/>
</dbReference>
<keyword evidence="6 13" id="KW-0812">Transmembrane</keyword>
<feature type="transmembrane region" description="Helical" evidence="13">
    <location>
        <begin position="132"/>
        <end position="152"/>
    </location>
</feature>
<evidence type="ECO:0000256" key="5">
    <source>
        <dbReference type="ARBA" id="ARBA00022617"/>
    </source>
</evidence>
<reference evidence="15" key="1">
    <citation type="submission" date="2022-07" db="EMBL/GenBank/DDBJ databases">
        <authorList>
            <person name="Otstavnykh N."/>
            <person name="Isaeva M."/>
            <person name="Bystritskaya E."/>
        </authorList>
    </citation>
    <scope>NUCLEOTIDE SEQUENCE</scope>
    <source>
        <strain evidence="15">10Alg 79</strain>
    </source>
</reference>
<dbReference type="InterPro" id="IPR011577">
    <property type="entry name" value="Cyt_b561_bac/Ni-Hgenase"/>
</dbReference>
<keyword evidence="16" id="KW-1185">Reference proteome</keyword>
<evidence type="ECO:0000256" key="1">
    <source>
        <dbReference type="ARBA" id="ARBA00001970"/>
    </source>
</evidence>
<sequence length="164" mass="17957">MAQTPARPYTRAQIMLHWLILALIVVQFVSSDGMSAAWRQLGRGAEPDLSLLFWVHLVMGSVILGLVVIRIGLRLRHGAPALPEDEPPALQWIARLTHLGLYALMLAMPVSGLVAWYGGVRAAGDAHEVLKALLLVLIGLHIAGALYQQFVLKTNIMARMKRPG</sequence>
<keyword evidence="3" id="KW-0813">Transport</keyword>
<dbReference type="RefSeq" id="WP_317626373.1">
    <property type="nucleotide sequence ID" value="NZ_JANFFA010000003.1"/>
</dbReference>
<evidence type="ECO:0000256" key="6">
    <source>
        <dbReference type="ARBA" id="ARBA00022692"/>
    </source>
</evidence>
<dbReference type="Pfam" id="PF01292">
    <property type="entry name" value="Ni_hydr_CYTB"/>
    <property type="match status" value="1"/>
</dbReference>
<evidence type="ECO:0000256" key="10">
    <source>
        <dbReference type="ARBA" id="ARBA00023004"/>
    </source>
</evidence>
<dbReference type="SUPFAM" id="SSF81342">
    <property type="entry name" value="Transmembrane di-heme cytochromes"/>
    <property type="match status" value="1"/>
</dbReference>
<keyword evidence="7" id="KW-0479">Metal-binding</keyword>
<dbReference type="GO" id="GO:0005886">
    <property type="term" value="C:plasma membrane"/>
    <property type="evidence" value="ECO:0007669"/>
    <property type="project" value="UniProtKB-SubCell"/>
</dbReference>
<keyword evidence="4" id="KW-1003">Cell membrane</keyword>
<reference evidence="15" key="2">
    <citation type="submission" date="2023-04" db="EMBL/GenBank/DDBJ databases">
        <title>'Rhodoalgimonas zhirmunskyi' gen. nov., isolated from a red alga.</title>
        <authorList>
            <person name="Nedashkovskaya O.I."/>
            <person name="Otstavnykh N.Y."/>
            <person name="Bystritskaya E.P."/>
            <person name="Balabanova L.A."/>
            <person name="Isaeva M.P."/>
        </authorList>
    </citation>
    <scope>NUCLEOTIDE SEQUENCE</scope>
    <source>
        <strain evidence="15">10Alg 79</strain>
    </source>
</reference>
<comment type="cofactor">
    <cofactor evidence="1">
        <name>heme b</name>
        <dbReference type="ChEBI" id="CHEBI:60344"/>
    </cofactor>
</comment>
<evidence type="ECO:0000256" key="4">
    <source>
        <dbReference type="ARBA" id="ARBA00022475"/>
    </source>
</evidence>
<dbReference type="PANTHER" id="PTHR30529">
    <property type="entry name" value="CYTOCHROME B561"/>
    <property type="match status" value="1"/>
</dbReference>
<proteinExistence type="inferred from homology"/>
<comment type="caution">
    <text evidence="15">The sequence shown here is derived from an EMBL/GenBank/DDBJ whole genome shotgun (WGS) entry which is preliminary data.</text>
</comment>
<feature type="domain" description="Cytochrome b561 bacterial/Ni-hydrogenase" evidence="14">
    <location>
        <begin position="9"/>
        <end position="161"/>
    </location>
</feature>
<accession>A0AAJ1U8K4</accession>
<evidence type="ECO:0000256" key="9">
    <source>
        <dbReference type="ARBA" id="ARBA00022989"/>
    </source>
</evidence>
<keyword evidence="5" id="KW-0349">Heme</keyword>
<evidence type="ECO:0000256" key="11">
    <source>
        <dbReference type="ARBA" id="ARBA00023136"/>
    </source>
</evidence>